<feature type="signal peptide" evidence="1">
    <location>
        <begin position="1"/>
        <end position="19"/>
    </location>
</feature>
<dbReference type="EMBL" id="JAVFKD010000012">
    <property type="protein sequence ID" value="KAK5993059.1"/>
    <property type="molecule type" value="Genomic_DNA"/>
</dbReference>
<dbReference type="Gene3D" id="3.90.1720.10">
    <property type="entry name" value="endopeptidase domain like (from Nostoc punctiforme)"/>
    <property type="match status" value="1"/>
</dbReference>
<dbReference type="Proteomes" id="UP001338125">
    <property type="component" value="Unassembled WGS sequence"/>
</dbReference>
<dbReference type="PROSITE" id="PS50911">
    <property type="entry name" value="CHAP"/>
    <property type="match status" value="1"/>
</dbReference>
<proteinExistence type="predicted"/>
<dbReference type="InterPro" id="IPR007921">
    <property type="entry name" value="CHAP_dom"/>
</dbReference>
<evidence type="ECO:0000313" key="4">
    <source>
        <dbReference type="Proteomes" id="UP001338125"/>
    </source>
</evidence>
<organism evidence="3 4">
    <name type="scientific">Cladobotryum mycophilum</name>
    <dbReference type="NCBI Taxonomy" id="491253"/>
    <lineage>
        <taxon>Eukaryota</taxon>
        <taxon>Fungi</taxon>
        <taxon>Dikarya</taxon>
        <taxon>Ascomycota</taxon>
        <taxon>Pezizomycotina</taxon>
        <taxon>Sordariomycetes</taxon>
        <taxon>Hypocreomycetidae</taxon>
        <taxon>Hypocreales</taxon>
        <taxon>Hypocreaceae</taxon>
        <taxon>Cladobotryum</taxon>
    </lineage>
</organism>
<sequence>MKLLSTTIYTLALATFVSAYPITGETVNCRSGPGTSFDVKKSYKKDQDISVTCQTEGTSVNGNSIWDKTPDGCYVADYYVKTGSSGYVKEKCSGAPAPPSSGGGAIPGPATNDYPYKGKCGGVDPWNYYKCQCTSFVAWRINERLNIKFTNQYKGTNWGNANTWDEAARKTGVKINSTPVPGSIAQSNAGSAGHVAWVTKVSGDSVTVEEYNYATKEGYGTRTVSKGTFSNYIHVKV</sequence>
<accession>A0ABR0SLR5</accession>
<evidence type="ECO:0000259" key="2">
    <source>
        <dbReference type="PROSITE" id="PS50911"/>
    </source>
</evidence>
<keyword evidence="4" id="KW-1185">Reference proteome</keyword>
<gene>
    <name evidence="3" type="ORF">PT974_06487</name>
</gene>
<evidence type="ECO:0000256" key="1">
    <source>
        <dbReference type="SAM" id="SignalP"/>
    </source>
</evidence>
<comment type="caution">
    <text evidence="3">The sequence shown here is derived from an EMBL/GenBank/DDBJ whole genome shotgun (WGS) entry which is preliminary data.</text>
</comment>
<name>A0ABR0SLR5_9HYPO</name>
<feature type="chain" id="PRO_5045477909" description="Peptidase C51 domain-containing protein" evidence="1">
    <location>
        <begin position="20"/>
        <end position="237"/>
    </location>
</feature>
<dbReference type="SUPFAM" id="SSF54001">
    <property type="entry name" value="Cysteine proteinases"/>
    <property type="match status" value="1"/>
</dbReference>
<keyword evidence="1" id="KW-0732">Signal</keyword>
<dbReference type="InterPro" id="IPR038765">
    <property type="entry name" value="Papain-like_cys_pep_sf"/>
</dbReference>
<dbReference type="Pfam" id="PF05257">
    <property type="entry name" value="CHAP"/>
    <property type="match status" value="1"/>
</dbReference>
<feature type="domain" description="Peptidase C51" evidence="2">
    <location>
        <begin position="108"/>
        <end position="234"/>
    </location>
</feature>
<evidence type="ECO:0000313" key="3">
    <source>
        <dbReference type="EMBL" id="KAK5993059.1"/>
    </source>
</evidence>
<protein>
    <recommendedName>
        <fullName evidence="2">Peptidase C51 domain-containing protein</fullName>
    </recommendedName>
</protein>
<reference evidence="3 4" key="1">
    <citation type="submission" date="2024-01" db="EMBL/GenBank/DDBJ databases">
        <title>Complete genome of Cladobotryum mycophilum ATHUM6906.</title>
        <authorList>
            <person name="Christinaki A.C."/>
            <person name="Myridakis A.I."/>
            <person name="Kouvelis V.N."/>
        </authorList>
    </citation>
    <scope>NUCLEOTIDE SEQUENCE [LARGE SCALE GENOMIC DNA]</scope>
    <source>
        <strain evidence="3 4">ATHUM6906</strain>
    </source>
</reference>